<dbReference type="Proteomes" id="UP000011648">
    <property type="component" value="Unassembled WGS sequence"/>
</dbReference>
<sequence length="492" mass="56061">MRILYIDCDSLRPDHLGCYGYHRETSPNIDDLSAEGRTFTTVYTSDAPCLPSRTAFYTGRFGIHTGVINHGGRNADPRRHGSSRRANYPGRFRTLASALNNAGIHTTMISPFPDRHDGWQVVEGFRELYDTGGNGGERADEVYPYARDWLEAHATEDDWYCHVNFWDPHTPYRTPAEYGNPFADEPAPEWLTEDLIEQHYQESGPHSAQDLKGWVRSWDRPRMPPEISSREEFKTMIDGYDVGVRYMDHYIGKLIDLLRERDVLEETLVVISGDHGENLGELNVYGDHQLADNMTCRVPLIVRGPEVEPGTDNDLRYQLDLAPTLVDLVGGDVPEGWDGRSFVDAVTNGSADGRDELIVSQGAWTCQRGVRWDDWLLLRTYHDAYRSRLEDVMLFDLAADPHETTDLSTAKPNVVDDGLARLQRWHDDRLLEAARGERGGNPDAPNGVTDPMWQVLREKGPYYTWDRVDDYASHLEETGREEHAAEIRDRLE</sequence>
<organism evidence="2 3">
    <name type="scientific">Natrialba taiwanensis DSM 12281</name>
    <dbReference type="NCBI Taxonomy" id="1230458"/>
    <lineage>
        <taxon>Archaea</taxon>
        <taxon>Methanobacteriati</taxon>
        <taxon>Methanobacteriota</taxon>
        <taxon>Stenosarchaea group</taxon>
        <taxon>Halobacteria</taxon>
        <taxon>Halobacteriales</taxon>
        <taxon>Natrialbaceae</taxon>
        <taxon>Natrialba</taxon>
    </lineage>
</organism>
<accession>L9ZZC0</accession>
<name>L9ZZC0_9EURY</name>
<protein>
    <submittedName>
        <fullName evidence="2">Sulfatase</fullName>
    </submittedName>
</protein>
<dbReference type="PANTHER" id="PTHR43751">
    <property type="entry name" value="SULFATASE"/>
    <property type="match status" value="1"/>
</dbReference>
<dbReference type="PANTHER" id="PTHR43751:SF3">
    <property type="entry name" value="SULFATASE N-TERMINAL DOMAIN-CONTAINING PROTEIN"/>
    <property type="match status" value="1"/>
</dbReference>
<dbReference type="PATRIC" id="fig|1230458.4.peg.2058"/>
<dbReference type="AlphaFoldDB" id="L9ZZC0"/>
<dbReference type="OrthoDB" id="3164at2157"/>
<dbReference type="CDD" id="cd16148">
    <property type="entry name" value="sulfatase_like"/>
    <property type="match status" value="1"/>
</dbReference>
<evidence type="ECO:0000313" key="3">
    <source>
        <dbReference type="Proteomes" id="UP000011648"/>
    </source>
</evidence>
<proteinExistence type="predicted"/>
<keyword evidence="3" id="KW-1185">Reference proteome</keyword>
<gene>
    <name evidence="2" type="ORF">C484_10216</name>
</gene>
<dbReference type="SUPFAM" id="SSF53649">
    <property type="entry name" value="Alkaline phosphatase-like"/>
    <property type="match status" value="1"/>
</dbReference>
<feature type="domain" description="Sulfatase N-terminal" evidence="1">
    <location>
        <begin position="3"/>
        <end position="330"/>
    </location>
</feature>
<dbReference type="Pfam" id="PF00884">
    <property type="entry name" value="Sulfatase"/>
    <property type="match status" value="1"/>
</dbReference>
<dbReference type="InterPro" id="IPR000917">
    <property type="entry name" value="Sulfatase_N"/>
</dbReference>
<dbReference type="RefSeq" id="WP_006825795.1">
    <property type="nucleotide sequence ID" value="NZ_AOIL01000034.1"/>
</dbReference>
<dbReference type="STRING" id="1230458.C484_10216"/>
<dbReference type="EMBL" id="AOIL01000034">
    <property type="protein sequence ID" value="ELY91865.1"/>
    <property type="molecule type" value="Genomic_DNA"/>
</dbReference>
<comment type="caution">
    <text evidence="2">The sequence shown here is derived from an EMBL/GenBank/DDBJ whole genome shotgun (WGS) entry which is preliminary data.</text>
</comment>
<reference evidence="2 3" key="1">
    <citation type="journal article" date="2014" name="PLoS Genet.">
        <title>Phylogenetically driven sequencing of extremely halophilic archaea reveals strategies for static and dynamic osmo-response.</title>
        <authorList>
            <person name="Becker E.A."/>
            <person name="Seitzer P.M."/>
            <person name="Tritt A."/>
            <person name="Larsen D."/>
            <person name="Krusor M."/>
            <person name="Yao A.I."/>
            <person name="Wu D."/>
            <person name="Madern D."/>
            <person name="Eisen J.A."/>
            <person name="Darling A.E."/>
            <person name="Facciotti M.T."/>
        </authorList>
    </citation>
    <scope>NUCLEOTIDE SEQUENCE [LARGE SCALE GENOMIC DNA]</scope>
    <source>
        <strain evidence="2 3">DSM 12281</strain>
    </source>
</reference>
<evidence type="ECO:0000259" key="1">
    <source>
        <dbReference type="Pfam" id="PF00884"/>
    </source>
</evidence>
<dbReference type="InterPro" id="IPR017850">
    <property type="entry name" value="Alkaline_phosphatase_core_sf"/>
</dbReference>
<dbReference type="Gene3D" id="3.40.720.10">
    <property type="entry name" value="Alkaline Phosphatase, subunit A"/>
    <property type="match status" value="1"/>
</dbReference>
<evidence type="ECO:0000313" key="2">
    <source>
        <dbReference type="EMBL" id="ELY91865.1"/>
    </source>
</evidence>
<dbReference type="InterPro" id="IPR052701">
    <property type="entry name" value="GAG_Ulvan_Degrading_Sulfatases"/>
</dbReference>